<sequence>MEEIDPFKETANTPHPNCMCKACTMHCQLCFMQKGLGIYYGSRRRKRRRGSSFAANDKDHQEFIPEHCVEDIPLCRPLPQRRWKCFNSEEKETKVEKASRAGGRHRPEDS</sequence>
<evidence type="ECO:0000256" key="4">
    <source>
        <dbReference type="ARBA" id="ARBA00022562"/>
    </source>
</evidence>
<feature type="region of interest" description="Disordered" evidence="11">
    <location>
        <begin position="89"/>
        <end position="110"/>
    </location>
</feature>
<evidence type="ECO:0000256" key="3">
    <source>
        <dbReference type="ARBA" id="ARBA00022376"/>
    </source>
</evidence>
<proteinExistence type="inferred from homology"/>
<evidence type="ECO:0000256" key="7">
    <source>
        <dbReference type="ARBA" id="ARBA00023015"/>
    </source>
</evidence>
<organism evidence="12 13">
    <name type="scientific">Simian immunodeficiency virus</name>
    <name type="common">SIV</name>
    <dbReference type="NCBI Taxonomy" id="11723"/>
    <lineage>
        <taxon>Viruses</taxon>
        <taxon>Riboviria</taxon>
        <taxon>Pararnavirae</taxon>
        <taxon>Artverviricota</taxon>
        <taxon>Revtraviricetes</taxon>
        <taxon>Ortervirales</taxon>
        <taxon>Retroviridae</taxon>
        <taxon>Orthoretrovirinae</taxon>
        <taxon>Lentivirus</taxon>
        <taxon>Lentivirus simimdef</taxon>
    </lineage>
</organism>
<dbReference type="GO" id="GO:0044196">
    <property type="term" value="C:host cell nucleolus"/>
    <property type="evidence" value="ECO:0007669"/>
    <property type="project" value="UniProtKB-SubCell"/>
</dbReference>
<evidence type="ECO:0000256" key="9">
    <source>
        <dbReference type="ARBA" id="ARBA00023163"/>
    </source>
</evidence>
<dbReference type="PRINTS" id="PR00055">
    <property type="entry name" value="HIVTATDOMAIN"/>
</dbReference>
<evidence type="ECO:0000256" key="11">
    <source>
        <dbReference type="SAM" id="MobiDB-lite"/>
    </source>
</evidence>
<accession>Q699V6</accession>
<dbReference type="InterPro" id="IPR001831">
    <property type="entry name" value="IV_Tat"/>
</dbReference>
<dbReference type="EMBL" id="AY523866">
    <property type="protein sequence ID" value="AAT68806.1"/>
    <property type="molecule type" value="Genomic_RNA"/>
</dbReference>
<evidence type="ECO:0000256" key="5">
    <source>
        <dbReference type="ARBA" id="ARBA00022581"/>
    </source>
</evidence>
<dbReference type="InterPro" id="IPR036963">
    <property type="entry name" value="Tat_dom_sf"/>
</dbReference>
<comment type="similarity">
    <text evidence="2 10">Belongs to the lentiviruses Tat family.</text>
</comment>
<dbReference type="GO" id="GO:0001070">
    <property type="term" value="F:RNA-binding transcription regulator activity"/>
    <property type="evidence" value="ECO:0007669"/>
    <property type="project" value="InterPro"/>
</dbReference>
<protein>
    <recommendedName>
        <fullName evidence="3 10">Protein Tat</fullName>
    </recommendedName>
</protein>
<evidence type="ECO:0000256" key="8">
    <source>
        <dbReference type="ARBA" id="ARBA00023159"/>
    </source>
</evidence>
<dbReference type="Gene3D" id="4.10.20.10">
    <property type="entry name" value="Tat domain"/>
    <property type="match status" value="1"/>
</dbReference>
<organismHost>
    <name type="scientific">Cercopithecidae</name>
    <name type="common">Old World monkeys</name>
    <dbReference type="NCBI Taxonomy" id="9527"/>
</organismHost>
<keyword evidence="5" id="KW-0945">Host-virus interaction</keyword>
<keyword evidence="8 10" id="KW-0010">Activator</keyword>
<dbReference type="Proteomes" id="UP000258288">
    <property type="component" value="Segment"/>
</dbReference>
<keyword evidence="4 10" id="KW-1048">Host nucleus</keyword>
<dbReference type="Pfam" id="PF00539">
    <property type="entry name" value="Tat"/>
    <property type="match status" value="1"/>
</dbReference>
<keyword evidence="6 10" id="KW-0694">RNA-binding</keyword>
<dbReference type="GO" id="GO:0050434">
    <property type="term" value="P:positive regulation of viral transcription"/>
    <property type="evidence" value="ECO:0007669"/>
    <property type="project" value="InterPro"/>
</dbReference>
<evidence type="ECO:0000313" key="12">
    <source>
        <dbReference type="EMBL" id="AAT68806.1"/>
    </source>
</evidence>
<organismHost>
    <name type="scientific">Pan troglodytes</name>
    <name type="common">Chimpanzee</name>
    <dbReference type="NCBI Taxonomy" id="9598"/>
</organismHost>
<keyword evidence="9 10" id="KW-0804">Transcription</keyword>
<keyword evidence="7 10" id="KW-0805">Transcription regulation</keyword>
<comment type="subcellular location">
    <subcellularLocation>
        <location evidence="1 10">Host nucleus</location>
        <location evidence="1 10">Host nucleolus</location>
    </subcellularLocation>
</comment>
<reference evidence="12 13" key="1">
    <citation type="journal article" date="2004" name="J. Virol.">
        <title>New simian immunodeficiency virus infecting De Brazza's monkeys (Cercopithecus neglectus): evidence for a cercopithecus monkey virus clade.</title>
        <authorList>
            <person name="Bibollet-Ruche F."/>
            <person name="Bailes E."/>
            <person name="Gao F."/>
            <person name="Pourrut X."/>
            <person name="Barlow K.L."/>
            <person name="Clewley J.P."/>
            <person name="Mwenda J.M."/>
            <person name="Langat D.K."/>
            <person name="Chege G.K."/>
            <person name="McClure H.M."/>
            <person name="Mpoudi-Ngole E."/>
            <person name="Delaporte E."/>
            <person name="Peeters M."/>
            <person name="Shaw G.M."/>
            <person name="Sharp P.M."/>
            <person name="Hahn B.H."/>
        </authorList>
    </citation>
    <scope>NUCLEOTIDE SEQUENCE [LARGE SCALE GENOMIC DNA]</scope>
    <source>
        <strain evidence="12 13">SIVdebCM5</strain>
    </source>
</reference>
<name>Q699V6_SIV</name>
<evidence type="ECO:0000313" key="13">
    <source>
        <dbReference type="Proteomes" id="UP000258288"/>
    </source>
</evidence>
<evidence type="ECO:0000256" key="10">
    <source>
        <dbReference type="RuleBase" id="RU003311"/>
    </source>
</evidence>
<evidence type="ECO:0000256" key="6">
    <source>
        <dbReference type="ARBA" id="ARBA00022884"/>
    </source>
</evidence>
<evidence type="ECO:0000256" key="2">
    <source>
        <dbReference type="ARBA" id="ARBA00009398"/>
    </source>
</evidence>
<evidence type="ECO:0000256" key="1">
    <source>
        <dbReference type="ARBA" id="ARBA00004307"/>
    </source>
</evidence>
<dbReference type="GO" id="GO:0003723">
    <property type="term" value="F:RNA binding"/>
    <property type="evidence" value="ECO:0007669"/>
    <property type="project" value="UniProtKB-KW"/>
</dbReference>